<name>A0A6A5HXH8_CAERE</name>
<organism evidence="1 2">
    <name type="scientific">Caenorhabditis remanei</name>
    <name type="common">Caenorhabditis vulgaris</name>
    <dbReference type="NCBI Taxonomy" id="31234"/>
    <lineage>
        <taxon>Eukaryota</taxon>
        <taxon>Metazoa</taxon>
        <taxon>Ecdysozoa</taxon>
        <taxon>Nematoda</taxon>
        <taxon>Chromadorea</taxon>
        <taxon>Rhabditida</taxon>
        <taxon>Rhabditina</taxon>
        <taxon>Rhabditomorpha</taxon>
        <taxon>Rhabditoidea</taxon>
        <taxon>Rhabditidae</taxon>
        <taxon>Peloderinae</taxon>
        <taxon>Caenorhabditis</taxon>
    </lineage>
</organism>
<dbReference type="EMBL" id="WUAV01000001">
    <property type="protein sequence ID" value="KAF1771746.1"/>
    <property type="molecule type" value="Genomic_DNA"/>
</dbReference>
<dbReference type="CTD" id="78773656"/>
<dbReference type="RefSeq" id="XP_053592776.1">
    <property type="nucleotide sequence ID" value="XM_053724131.1"/>
</dbReference>
<comment type="caution">
    <text evidence="1">The sequence shown here is derived from an EMBL/GenBank/DDBJ whole genome shotgun (WGS) entry which is preliminary data.</text>
</comment>
<proteinExistence type="predicted"/>
<dbReference type="GeneID" id="78773656"/>
<dbReference type="Proteomes" id="UP000483820">
    <property type="component" value="Chromosome I"/>
</dbReference>
<accession>A0A6A5HXH8</accession>
<gene>
    <name evidence="1" type="ORF">GCK72_003574</name>
</gene>
<sequence>MINISVGVNGDTMLDVRLDDTILLRLIILEFPSPDSRFYSYLLSPSWWCRVLASLRFISHCSRLCLHNSSRGVTSILIDECSCTCSRRRRRLLSERCQLFTRSLDVDNTNWHLITIDNVVLEGLRLDDPTHVICRPFSSVYTSTCSGRSLVSCHVDTVV</sequence>
<dbReference type="AlphaFoldDB" id="A0A6A5HXH8"/>
<dbReference type="KEGG" id="crq:GCK72_003574"/>
<evidence type="ECO:0000313" key="1">
    <source>
        <dbReference type="EMBL" id="KAF1771746.1"/>
    </source>
</evidence>
<protein>
    <submittedName>
        <fullName evidence="1">Uncharacterized protein</fullName>
    </submittedName>
</protein>
<reference evidence="1 2" key="1">
    <citation type="submission" date="2019-12" db="EMBL/GenBank/DDBJ databases">
        <title>Chromosome-level assembly of the Caenorhabditis remanei genome.</title>
        <authorList>
            <person name="Teterina A.A."/>
            <person name="Willis J.H."/>
            <person name="Phillips P.C."/>
        </authorList>
    </citation>
    <scope>NUCLEOTIDE SEQUENCE [LARGE SCALE GENOMIC DNA]</scope>
    <source>
        <strain evidence="1 2">PX506</strain>
        <tissue evidence="1">Whole organism</tissue>
    </source>
</reference>
<evidence type="ECO:0000313" key="2">
    <source>
        <dbReference type="Proteomes" id="UP000483820"/>
    </source>
</evidence>